<keyword evidence="2 7" id="KW-0408">Iron</keyword>
<name>A0ABV0BS38_9SPHI</name>
<dbReference type="EMBL" id="JBDJNQ010000003">
    <property type="protein sequence ID" value="MEN5377320.1"/>
    <property type="molecule type" value="Genomic_DNA"/>
</dbReference>
<dbReference type="InterPro" id="IPR033644">
    <property type="entry name" value="Ferrochelatase_C"/>
</dbReference>
<dbReference type="HAMAP" id="MF_00323">
    <property type="entry name" value="Ferrochelatase"/>
    <property type="match status" value="1"/>
</dbReference>
<dbReference type="InterPro" id="IPR001015">
    <property type="entry name" value="Ferrochelatase"/>
</dbReference>
<protein>
    <recommendedName>
        <fullName evidence="7">Ferrochelatase</fullName>
        <ecNumber evidence="7">4.98.1.1</ecNumber>
    </recommendedName>
    <alternativeName>
        <fullName evidence="7">Heme synthase</fullName>
    </alternativeName>
    <alternativeName>
        <fullName evidence="7">Protoheme ferro-lyase</fullName>
    </alternativeName>
</protein>
<comment type="similarity">
    <text evidence="1 7 8">Belongs to the ferrochelatase family.</text>
</comment>
<reference evidence="9 10" key="1">
    <citation type="submission" date="2024-04" db="EMBL/GenBank/DDBJ databases">
        <title>WGS of bacteria from Torrens River.</title>
        <authorList>
            <person name="Wyrsch E.R."/>
            <person name="Drigo B."/>
        </authorList>
    </citation>
    <scope>NUCLEOTIDE SEQUENCE [LARGE SCALE GENOMIC DNA]</scope>
    <source>
        <strain evidence="9 10">TWI391</strain>
    </source>
</reference>
<feature type="binding site" evidence="7">
    <location>
        <position position="298"/>
    </location>
    <ligand>
        <name>Fe(2+)</name>
        <dbReference type="ChEBI" id="CHEBI:29033"/>
    </ligand>
</feature>
<keyword evidence="5 7" id="KW-0627">Porphyrin biosynthesis</keyword>
<keyword evidence="10" id="KW-1185">Reference proteome</keyword>
<organism evidence="9 10">
    <name type="scientific">Sphingobacterium kitahiroshimense</name>
    <dbReference type="NCBI Taxonomy" id="470446"/>
    <lineage>
        <taxon>Bacteria</taxon>
        <taxon>Pseudomonadati</taxon>
        <taxon>Bacteroidota</taxon>
        <taxon>Sphingobacteriia</taxon>
        <taxon>Sphingobacteriales</taxon>
        <taxon>Sphingobacteriaceae</taxon>
        <taxon>Sphingobacterium</taxon>
    </lineage>
</organism>
<gene>
    <name evidence="7 9" type="primary">hemH</name>
    <name evidence="9" type="ORF">ABE541_08625</name>
</gene>
<feature type="binding site" evidence="7">
    <location>
        <position position="195"/>
    </location>
    <ligand>
        <name>Fe(2+)</name>
        <dbReference type="ChEBI" id="CHEBI:29033"/>
    </ligand>
</feature>
<evidence type="ECO:0000256" key="1">
    <source>
        <dbReference type="ARBA" id="ARBA00007718"/>
    </source>
</evidence>
<keyword evidence="4 7" id="KW-0456">Lyase</keyword>
<evidence type="ECO:0000256" key="6">
    <source>
        <dbReference type="ARBA" id="ARBA00024536"/>
    </source>
</evidence>
<evidence type="ECO:0000313" key="9">
    <source>
        <dbReference type="EMBL" id="MEN5377320.1"/>
    </source>
</evidence>
<evidence type="ECO:0000256" key="2">
    <source>
        <dbReference type="ARBA" id="ARBA00023004"/>
    </source>
</evidence>
<comment type="catalytic activity">
    <reaction evidence="7">
        <text>heme b + 2 H(+) = protoporphyrin IX + Fe(2+)</text>
        <dbReference type="Rhea" id="RHEA:22584"/>
        <dbReference type="ChEBI" id="CHEBI:15378"/>
        <dbReference type="ChEBI" id="CHEBI:29033"/>
        <dbReference type="ChEBI" id="CHEBI:57306"/>
        <dbReference type="ChEBI" id="CHEBI:60344"/>
        <dbReference type="EC" id="4.98.1.1"/>
    </reaction>
</comment>
<dbReference type="Proteomes" id="UP001409291">
    <property type="component" value="Unassembled WGS sequence"/>
</dbReference>
<dbReference type="PANTHER" id="PTHR11108:SF1">
    <property type="entry name" value="FERROCHELATASE, MITOCHONDRIAL"/>
    <property type="match status" value="1"/>
</dbReference>
<dbReference type="EC" id="4.98.1.1" evidence="7"/>
<comment type="pathway">
    <text evidence="7">Porphyrin-containing compound metabolism; protoheme biosynthesis; protoheme from protoporphyrin-IX: step 1/1.</text>
</comment>
<evidence type="ECO:0000256" key="5">
    <source>
        <dbReference type="ARBA" id="ARBA00023244"/>
    </source>
</evidence>
<evidence type="ECO:0000256" key="7">
    <source>
        <dbReference type="HAMAP-Rule" id="MF_00323"/>
    </source>
</evidence>
<evidence type="ECO:0000256" key="8">
    <source>
        <dbReference type="RuleBase" id="RU004185"/>
    </source>
</evidence>
<comment type="subcellular location">
    <subcellularLocation>
        <location evidence="7">Cytoplasm</location>
    </subcellularLocation>
</comment>
<evidence type="ECO:0000256" key="3">
    <source>
        <dbReference type="ARBA" id="ARBA00023133"/>
    </source>
</evidence>
<dbReference type="RefSeq" id="WP_021187991.1">
    <property type="nucleotide sequence ID" value="NZ_JBDJLH010000004.1"/>
</dbReference>
<keyword evidence="7" id="KW-0479">Metal-binding</keyword>
<keyword evidence="3 7" id="KW-0350">Heme biosynthesis</keyword>
<dbReference type="PANTHER" id="PTHR11108">
    <property type="entry name" value="FERROCHELATASE"/>
    <property type="match status" value="1"/>
</dbReference>
<comment type="caution">
    <text evidence="9">The sequence shown here is derived from an EMBL/GenBank/DDBJ whole genome shotgun (WGS) entry which is preliminary data.</text>
</comment>
<dbReference type="CDD" id="cd03411">
    <property type="entry name" value="Ferrochelatase_N"/>
    <property type="match status" value="1"/>
</dbReference>
<accession>A0ABV0BS38</accession>
<evidence type="ECO:0000313" key="10">
    <source>
        <dbReference type="Proteomes" id="UP001409291"/>
    </source>
</evidence>
<dbReference type="Pfam" id="PF00762">
    <property type="entry name" value="Ferrochelatase"/>
    <property type="match status" value="1"/>
</dbReference>
<evidence type="ECO:0000256" key="4">
    <source>
        <dbReference type="ARBA" id="ARBA00023239"/>
    </source>
</evidence>
<dbReference type="NCBIfam" id="TIGR00109">
    <property type="entry name" value="hemH"/>
    <property type="match status" value="1"/>
</dbReference>
<sequence>MSKKATKGILLVQLGTPDSPATSDVRKYLTEFLMDGRVIDIPYINRTLLVRGIIAPTRAPKSAKIYETIWDKETGSPLMHYSIIQRDLLQKSLGEDYHVELAMRYQNPSIENALKNMEGMLLDSIRVIPLFPQYASATSGSVIDRVMELIRKWNYLPNMSFVSSYCQEPLMIETFADHARQHDIAHFDHIVFSYHGLPVRQLGKVDPTRQLSCPEDGCDSCKNTVNSFCYLSQCHATTRAIAQELGLEKEQYSICFQSRLGKEPWIQPYTSSLLEDLAQKGKKKLLVFSPAFVADCIETIDEIGVEYANEFKHLGGEEVQLVESLNGDPKWIEALKRLALNA</sequence>
<comment type="catalytic activity">
    <reaction evidence="6">
        <text>Fe-coproporphyrin III + 2 H(+) = coproporphyrin III + Fe(2+)</text>
        <dbReference type="Rhea" id="RHEA:49572"/>
        <dbReference type="ChEBI" id="CHEBI:15378"/>
        <dbReference type="ChEBI" id="CHEBI:29033"/>
        <dbReference type="ChEBI" id="CHEBI:68438"/>
        <dbReference type="ChEBI" id="CHEBI:131725"/>
        <dbReference type="EC" id="4.99.1.9"/>
    </reaction>
    <physiologicalReaction direction="right-to-left" evidence="6">
        <dbReference type="Rhea" id="RHEA:49574"/>
    </physiologicalReaction>
</comment>
<dbReference type="CDD" id="cd00419">
    <property type="entry name" value="Ferrochelatase_C"/>
    <property type="match status" value="1"/>
</dbReference>
<dbReference type="InterPro" id="IPR033659">
    <property type="entry name" value="Ferrochelatase_N"/>
</dbReference>
<proteinExistence type="inferred from homology"/>
<keyword evidence="7" id="KW-0963">Cytoplasm</keyword>
<dbReference type="Gene3D" id="3.40.50.1400">
    <property type="match status" value="2"/>
</dbReference>
<comment type="function">
    <text evidence="7">Catalyzes the ferrous insertion into protoporphyrin IX.</text>
</comment>
<dbReference type="SUPFAM" id="SSF53800">
    <property type="entry name" value="Chelatase"/>
    <property type="match status" value="1"/>
</dbReference>